<feature type="compositionally biased region" description="Low complexity" evidence="1">
    <location>
        <begin position="171"/>
        <end position="189"/>
    </location>
</feature>
<sequence length="210" mass="22992">MLKDVAGSRSFSTASPDSVTSVTCSQCEPAFICEELRLPVANLPNLVFSGKCHEFCMVLGCEHNSHLWISGTKTILMESVSNHLCRHMHICGLLEEEDAKGRGTEQEGRSLVTSPPTLGLLPIDSGFKTYIGSNITFFLPLGWYVVWHLFLSKFKFLRELVCDSGSLQGDSESSSSSSSSSVSESEPSSTPQRTRPKTARQRKIPADEAT</sequence>
<feature type="compositionally biased region" description="Basic residues" evidence="1">
    <location>
        <begin position="194"/>
        <end position="203"/>
    </location>
</feature>
<feature type="transmembrane region" description="Helical" evidence="2">
    <location>
        <begin position="130"/>
        <end position="150"/>
    </location>
</feature>
<dbReference type="EMBL" id="CAUEEQ010077448">
    <property type="protein sequence ID" value="CAJ0966828.1"/>
    <property type="molecule type" value="Genomic_DNA"/>
</dbReference>
<evidence type="ECO:0000256" key="1">
    <source>
        <dbReference type="SAM" id="MobiDB-lite"/>
    </source>
</evidence>
<keyword evidence="2" id="KW-0812">Transmembrane</keyword>
<protein>
    <submittedName>
        <fullName evidence="3">Uncharacterized protein</fullName>
    </submittedName>
</protein>
<organism evidence="3 4">
    <name type="scientific">Ranitomeya imitator</name>
    <name type="common">mimic poison frog</name>
    <dbReference type="NCBI Taxonomy" id="111125"/>
    <lineage>
        <taxon>Eukaryota</taxon>
        <taxon>Metazoa</taxon>
        <taxon>Chordata</taxon>
        <taxon>Craniata</taxon>
        <taxon>Vertebrata</taxon>
        <taxon>Euteleostomi</taxon>
        <taxon>Amphibia</taxon>
        <taxon>Batrachia</taxon>
        <taxon>Anura</taxon>
        <taxon>Neobatrachia</taxon>
        <taxon>Hyloidea</taxon>
        <taxon>Dendrobatidae</taxon>
        <taxon>Dendrobatinae</taxon>
        <taxon>Ranitomeya</taxon>
    </lineage>
</organism>
<gene>
    <name evidence="3" type="ORF">RIMI_LOCUS21715371</name>
</gene>
<evidence type="ECO:0000313" key="4">
    <source>
        <dbReference type="Proteomes" id="UP001176940"/>
    </source>
</evidence>
<keyword evidence="2" id="KW-0472">Membrane</keyword>
<dbReference type="InterPro" id="IPR031851">
    <property type="entry name" value="DUF4750"/>
</dbReference>
<evidence type="ECO:0000256" key="2">
    <source>
        <dbReference type="SAM" id="Phobius"/>
    </source>
</evidence>
<accession>A0ABN9MJ67</accession>
<proteinExistence type="predicted"/>
<feature type="region of interest" description="Disordered" evidence="1">
    <location>
        <begin position="166"/>
        <end position="210"/>
    </location>
</feature>
<dbReference type="Pfam" id="PF15938">
    <property type="entry name" value="DUF4750"/>
    <property type="match status" value="1"/>
</dbReference>
<feature type="region of interest" description="Disordered" evidence="1">
    <location>
        <begin position="1"/>
        <end position="21"/>
    </location>
</feature>
<reference evidence="3" key="1">
    <citation type="submission" date="2023-07" db="EMBL/GenBank/DDBJ databases">
        <authorList>
            <person name="Stuckert A."/>
        </authorList>
    </citation>
    <scope>NUCLEOTIDE SEQUENCE</scope>
</reference>
<keyword evidence="2" id="KW-1133">Transmembrane helix</keyword>
<dbReference type="PANTHER" id="PTHR36877">
    <property type="entry name" value="SMALL INTEGRAL MEMBRANE PROTEIN 13"/>
    <property type="match status" value="1"/>
</dbReference>
<name>A0ABN9MJ67_9NEOB</name>
<feature type="compositionally biased region" description="Polar residues" evidence="1">
    <location>
        <begin position="9"/>
        <end position="21"/>
    </location>
</feature>
<evidence type="ECO:0000313" key="3">
    <source>
        <dbReference type="EMBL" id="CAJ0966828.1"/>
    </source>
</evidence>
<dbReference type="PANTHER" id="PTHR36877:SF1">
    <property type="entry name" value="SMALL INTEGRAL MEMBRANE PROTEIN 13"/>
    <property type="match status" value="1"/>
</dbReference>
<keyword evidence="4" id="KW-1185">Reference proteome</keyword>
<comment type="caution">
    <text evidence="3">The sequence shown here is derived from an EMBL/GenBank/DDBJ whole genome shotgun (WGS) entry which is preliminary data.</text>
</comment>
<dbReference type="Proteomes" id="UP001176940">
    <property type="component" value="Unassembled WGS sequence"/>
</dbReference>